<proteinExistence type="predicted"/>
<keyword evidence="2" id="KW-1185">Reference proteome</keyword>
<sequence>MNNSQSSDSVTWGSRDVWRWSMICVQSFPTRGLAGGGRWLTGQLTNKNHPNVLDTEHNMGFYKFSQSPTK</sequence>
<organism evidence="1 2">
    <name type="scientific">Cichorium intybus</name>
    <name type="common">Chicory</name>
    <dbReference type="NCBI Taxonomy" id="13427"/>
    <lineage>
        <taxon>Eukaryota</taxon>
        <taxon>Viridiplantae</taxon>
        <taxon>Streptophyta</taxon>
        <taxon>Embryophyta</taxon>
        <taxon>Tracheophyta</taxon>
        <taxon>Spermatophyta</taxon>
        <taxon>Magnoliopsida</taxon>
        <taxon>eudicotyledons</taxon>
        <taxon>Gunneridae</taxon>
        <taxon>Pentapetalae</taxon>
        <taxon>asterids</taxon>
        <taxon>campanulids</taxon>
        <taxon>Asterales</taxon>
        <taxon>Asteraceae</taxon>
        <taxon>Cichorioideae</taxon>
        <taxon>Cichorieae</taxon>
        <taxon>Cichoriinae</taxon>
        <taxon>Cichorium</taxon>
    </lineage>
</organism>
<accession>A0ACB8YWE1</accession>
<name>A0ACB8YWE1_CICIN</name>
<comment type="caution">
    <text evidence="1">The sequence shown here is derived from an EMBL/GenBank/DDBJ whole genome shotgun (WGS) entry which is preliminary data.</text>
</comment>
<protein>
    <submittedName>
        <fullName evidence="1">Uncharacterized protein</fullName>
    </submittedName>
</protein>
<evidence type="ECO:0000313" key="2">
    <source>
        <dbReference type="Proteomes" id="UP001055811"/>
    </source>
</evidence>
<gene>
    <name evidence="1" type="ORF">L2E82_47227</name>
</gene>
<reference evidence="1 2" key="2">
    <citation type="journal article" date="2022" name="Mol. Ecol. Resour.">
        <title>The genomes of chicory, endive, great burdock and yacon provide insights into Asteraceae paleo-polyploidization history and plant inulin production.</title>
        <authorList>
            <person name="Fan W."/>
            <person name="Wang S."/>
            <person name="Wang H."/>
            <person name="Wang A."/>
            <person name="Jiang F."/>
            <person name="Liu H."/>
            <person name="Zhao H."/>
            <person name="Xu D."/>
            <person name="Zhang Y."/>
        </authorList>
    </citation>
    <scope>NUCLEOTIDE SEQUENCE [LARGE SCALE GENOMIC DNA]</scope>
    <source>
        <strain evidence="2">cv. Punajuju</strain>
        <tissue evidence="1">Leaves</tissue>
    </source>
</reference>
<reference evidence="2" key="1">
    <citation type="journal article" date="2022" name="Mol. Ecol. Resour.">
        <title>The genomes of chicory, endive, great burdock and yacon provide insights into Asteraceae palaeo-polyploidization history and plant inulin production.</title>
        <authorList>
            <person name="Fan W."/>
            <person name="Wang S."/>
            <person name="Wang H."/>
            <person name="Wang A."/>
            <person name="Jiang F."/>
            <person name="Liu H."/>
            <person name="Zhao H."/>
            <person name="Xu D."/>
            <person name="Zhang Y."/>
        </authorList>
    </citation>
    <scope>NUCLEOTIDE SEQUENCE [LARGE SCALE GENOMIC DNA]</scope>
    <source>
        <strain evidence="2">cv. Punajuju</strain>
    </source>
</reference>
<evidence type="ECO:0000313" key="1">
    <source>
        <dbReference type="EMBL" id="KAI3689274.1"/>
    </source>
</evidence>
<dbReference type="EMBL" id="CM042017">
    <property type="protein sequence ID" value="KAI3689274.1"/>
    <property type="molecule type" value="Genomic_DNA"/>
</dbReference>
<dbReference type="Proteomes" id="UP001055811">
    <property type="component" value="Linkage Group LG09"/>
</dbReference>